<dbReference type="InterPro" id="IPR035979">
    <property type="entry name" value="RBD_domain_sf"/>
</dbReference>
<dbReference type="EMBL" id="KZ999938">
    <property type="protein sequence ID" value="RKO84594.1"/>
    <property type="molecule type" value="Genomic_DNA"/>
</dbReference>
<reference evidence="10" key="1">
    <citation type="journal article" date="2018" name="Nat. Microbiol.">
        <title>Leveraging single-cell genomics to expand the fungal tree of life.</title>
        <authorList>
            <person name="Ahrendt S.R."/>
            <person name="Quandt C.A."/>
            <person name="Ciobanu D."/>
            <person name="Clum A."/>
            <person name="Salamov A."/>
            <person name="Andreopoulos B."/>
            <person name="Cheng J.F."/>
            <person name="Woyke T."/>
            <person name="Pelin A."/>
            <person name="Henrissat B."/>
            <person name="Reynolds N.K."/>
            <person name="Benny G.L."/>
            <person name="Smith M.E."/>
            <person name="James T.Y."/>
            <person name="Grigoriev I.V."/>
        </authorList>
    </citation>
    <scope>NUCLEOTIDE SEQUENCE [LARGE SCALE GENOMIC DNA]</scope>
</reference>
<dbReference type="Pfam" id="PF00076">
    <property type="entry name" value="RRM_1"/>
    <property type="match status" value="3"/>
</dbReference>
<evidence type="ECO:0000256" key="3">
    <source>
        <dbReference type="ARBA" id="ARBA00022737"/>
    </source>
</evidence>
<dbReference type="GO" id="GO:0005730">
    <property type="term" value="C:nucleolus"/>
    <property type="evidence" value="ECO:0007669"/>
    <property type="project" value="TreeGrafter"/>
</dbReference>
<feature type="compositionally biased region" description="Basic and acidic residues" evidence="7">
    <location>
        <begin position="1"/>
        <end position="15"/>
    </location>
</feature>
<dbReference type="InterPro" id="IPR012677">
    <property type="entry name" value="Nucleotide-bd_a/b_plait_sf"/>
</dbReference>
<dbReference type="Gene3D" id="3.30.70.330">
    <property type="match status" value="3"/>
</dbReference>
<dbReference type="InterPro" id="IPR051945">
    <property type="entry name" value="RRM_MRD1_RNA_proc_ribogen"/>
</dbReference>
<dbReference type="GO" id="GO:0003729">
    <property type="term" value="F:mRNA binding"/>
    <property type="evidence" value="ECO:0007669"/>
    <property type="project" value="TreeGrafter"/>
</dbReference>
<evidence type="ECO:0000259" key="8">
    <source>
        <dbReference type="PROSITE" id="PS50102"/>
    </source>
</evidence>
<dbReference type="Proteomes" id="UP000269721">
    <property type="component" value="Unassembled WGS sequence"/>
</dbReference>
<dbReference type="PROSITE" id="PS50102">
    <property type="entry name" value="RRM"/>
    <property type="match status" value="3"/>
</dbReference>
<dbReference type="PANTHER" id="PTHR48039:SF5">
    <property type="entry name" value="RNA-BINDING PROTEIN 28"/>
    <property type="match status" value="1"/>
</dbReference>
<feature type="compositionally biased region" description="Acidic residues" evidence="7">
    <location>
        <begin position="161"/>
        <end position="183"/>
    </location>
</feature>
<accession>A0A4P9VXX3</accession>
<dbReference type="SMART" id="SM00360">
    <property type="entry name" value="RRM"/>
    <property type="match status" value="3"/>
</dbReference>
<feature type="non-terminal residue" evidence="9">
    <location>
        <position position="666"/>
    </location>
</feature>
<feature type="region of interest" description="Disordered" evidence="7">
    <location>
        <begin position="156"/>
        <end position="186"/>
    </location>
</feature>
<evidence type="ECO:0000256" key="5">
    <source>
        <dbReference type="ARBA" id="ARBA00023242"/>
    </source>
</evidence>
<feature type="region of interest" description="Disordered" evidence="7">
    <location>
        <begin position="238"/>
        <end position="280"/>
    </location>
</feature>
<feature type="non-terminal residue" evidence="9">
    <location>
        <position position="1"/>
    </location>
</feature>
<evidence type="ECO:0000256" key="4">
    <source>
        <dbReference type="ARBA" id="ARBA00022884"/>
    </source>
</evidence>
<dbReference type="FunFam" id="3.30.70.330:FF:000277">
    <property type="entry name" value="RNA binding motif protein 19"/>
    <property type="match status" value="1"/>
</dbReference>
<feature type="region of interest" description="Disordered" evidence="7">
    <location>
        <begin position="1"/>
        <end position="82"/>
    </location>
</feature>
<feature type="region of interest" description="Disordered" evidence="7">
    <location>
        <begin position="367"/>
        <end position="390"/>
    </location>
</feature>
<dbReference type="AlphaFoldDB" id="A0A4P9VXX3"/>
<evidence type="ECO:0000313" key="9">
    <source>
        <dbReference type="EMBL" id="RKO84594.1"/>
    </source>
</evidence>
<evidence type="ECO:0000256" key="6">
    <source>
        <dbReference type="PROSITE-ProRule" id="PRU00176"/>
    </source>
</evidence>
<feature type="region of interest" description="Disordered" evidence="7">
    <location>
        <begin position="559"/>
        <end position="593"/>
    </location>
</feature>
<feature type="compositionally biased region" description="Basic and acidic residues" evidence="7">
    <location>
        <begin position="63"/>
        <end position="81"/>
    </location>
</feature>
<keyword evidence="5" id="KW-0539">Nucleus</keyword>
<dbReference type="OrthoDB" id="439639at2759"/>
<dbReference type="InterPro" id="IPR000504">
    <property type="entry name" value="RRM_dom"/>
</dbReference>
<evidence type="ECO:0000256" key="1">
    <source>
        <dbReference type="ARBA" id="ARBA00004123"/>
    </source>
</evidence>
<evidence type="ECO:0000313" key="10">
    <source>
        <dbReference type="Proteomes" id="UP000269721"/>
    </source>
</evidence>
<comment type="subcellular location">
    <subcellularLocation>
        <location evidence="1">Nucleus</location>
    </subcellularLocation>
</comment>
<evidence type="ECO:0000256" key="7">
    <source>
        <dbReference type="SAM" id="MobiDB-lite"/>
    </source>
</evidence>
<organism evidence="9 10">
    <name type="scientific">Blyttiomyces helicus</name>
    <dbReference type="NCBI Taxonomy" id="388810"/>
    <lineage>
        <taxon>Eukaryota</taxon>
        <taxon>Fungi</taxon>
        <taxon>Fungi incertae sedis</taxon>
        <taxon>Chytridiomycota</taxon>
        <taxon>Chytridiomycota incertae sedis</taxon>
        <taxon>Chytridiomycetes</taxon>
        <taxon>Chytridiomycetes incertae sedis</taxon>
        <taxon>Blyttiomyces</taxon>
    </lineage>
</organism>
<feature type="compositionally biased region" description="Low complexity" evidence="7">
    <location>
        <begin position="261"/>
        <end position="273"/>
    </location>
</feature>
<gene>
    <name evidence="9" type="ORF">BDK51DRAFT_15034</name>
</gene>
<keyword evidence="3" id="KW-0677">Repeat</keyword>
<keyword evidence="4 6" id="KW-0694">RNA-binding</keyword>
<feature type="domain" description="RRM" evidence="8">
    <location>
        <begin position="290"/>
        <end position="368"/>
    </location>
</feature>
<dbReference type="SUPFAM" id="SSF54928">
    <property type="entry name" value="RNA-binding domain, RBD"/>
    <property type="match status" value="2"/>
</dbReference>
<name>A0A4P9VXX3_9FUNG</name>
<proteinExistence type="inferred from homology"/>
<feature type="domain" description="RRM" evidence="8">
    <location>
        <begin position="601"/>
        <end position="666"/>
    </location>
</feature>
<comment type="similarity">
    <text evidence="2">Belongs to the RRM MRD1 family.</text>
</comment>
<sequence length="666" mass="72968">EQADMDLVRLEKGPVEQDVPVGRLAPQVGDADIPRPWSRHSKGSSAFDRATDEELAAQKKRKERLELERKSREEAAAETTRKANLLASIYEDSDNPTDPKLSEYLSTMRPRSAARGPTWANDDVIAARKQPGGEGLLVTKTHVKFDLDDDEYADLPAANVADDEDEDLDAGDAAETDEMEEDDESRKVALNPNLSDKEYFQSKMKLLDEVCMVLVLGISLTTSPNIPILQEDPMVVNEDETTGESVDPPVESGDASESEDVSSAAGGAATTGDAVEDEDAPPAELIADTGRLYVRNLAFCCTVEDLHKLFEKFGPLSEVHIPIEKDTKKPRGYAFVLFLIPEHAVKAYIALDGSIFQGRILEVLPGKDKPHAPEEDTTLGPNAFKAKKEKKRKEAAGNEFSWNSLFMNSNAVAESMAQKLGVKKSDILDADSENMAVRLALAETHVITETKQYLEDEGINLDAFEKRKTRSNTIILVKNITHKTEEEELQELFGKFGSLGRVVLPPARTIALVEFLEPNEAKAAFKRLAYSNFHSLPLFLEWAPVGTFATKFDPAAEGKKKKERAAAVPARTSAAVDSVEPDAAPARTAPVDDDTDAAPAATLFVKNLNFDTREEGLRLAFEGVGGLRSVRVAMKPDRAGQKLSMGFGFLEFAAKEDAVRCMKSMQ</sequence>
<feature type="compositionally biased region" description="Low complexity" evidence="7">
    <location>
        <begin position="566"/>
        <end position="589"/>
    </location>
</feature>
<protein>
    <recommendedName>
        <fullName evidence="8">RRM domain-containing protein</fullName>
    </recommendedName>
</protein>
<feature type="domain" description="RRM" evidence="8">
    <location>
        <begin position="473"/>
        <end position="545"/>
    </location>
</feature>
<dbReference type="CDD" id="cd12317">
    <property type="entry name" value="RRM4_RBM19_RRM3_MRD1"/>
    <property type="match status" value="1"/>
</dbReference>
<dbReference type="PANTHER" id="PTHR48039">
    <property type="entry name" value="RNA-BINDING MOTIF PROTEIN 14B"/>
    <property type="match status" value="1"/>
</dbReference>
<keyword evidence="10" id="KW-1185">Reference proteome</keyword>
<evidence type="ECO:0000256" key="2">
    <source>
        <dbReference type="ARBA" id="ARBA00008033"/>
    </source>
</evidence>